<evidence type="ECO:0000256" key="3">
    <source>
        <dbReference type="ARBA" id="ARBA00022679"/>
    </source>
</evidence>
<dbReference type="GO" id="GO:0016740">
    <property type="term" value="F:transferase activity"/>
    <property type="evidence" value="ECO:0007669"/>
    <property type="project" value="UniProtKB-KW"/>
</dbReference>
<accession>A0AAJ5UHD9</accession>
<keyword evidence="1" id="KW-0813">Transport</keyword>
<comment type="cofactor">
    <cofactor evidence="6">
        <name>Mg(2+)</name>
        <dbReference type="ChEBI" id="CHEBI:18420"/>
    </cofactor>
    <text evidence="6">Binds 1 Mg(2+) ion per trimer.</text>
</comment>
<keyword evidence="9" id="KW-1185">Reference proteome</keyword>
<evidence type="ECO:0000313" key="8">
    <source>
        <dbReference type="EMBL" id="WBW63755.1"/>
    </source>
</evidence>
<evidence type="ECO:0000256" key="6">
    <source>
        <dbReference type="PIRSR" id="PIRSR000699-2"/>
    </source>
</evidence>
<dbReference type="Pfam" id="PF02255">
    <property type="entry name" value="PTS_IIA"/>
    <property type="match status" value="1"/>
</dbReference>
<feature type="binding site" evidence="6">
    <location>
        <position position="79"/>
    </location>
    <ligand>
        <name>Mg(2+)</name>
        <dbReference type="ChEBI" id="CHEBI:18420"/>
        <note>ligand shared between all trimeric partners</note>
    </ligand>
</feature>
<reference evidence="8 9" key="1">
    <citation type="journal article" date="2023" name="Microbiol. Resour. Announc.">
        <title>Complete Genome Sequence of the First Colistin-Resistant Raoultella electrica Strain.</title>
        <authorList>
            <person name="Aldeia C."/>
            <person name="Campos-Madueno E.I."/>
            <person name="Sendi P."/>
            <person name="Endimiani A."/>
        </authorList>
    </citation>
    <scope>NUCLEOTIDE SEQUENCE [LARGE SCALE GENOMIC DNA]</scope>
    <source>
        <strain evidence="8 9">S2-IND-01-C</strain>
    </source>
</reference>
<dbReference type="Proteomes" id="UP001210130">
    <property type="component" value="Chromosome"/>
</dbReference>
<keyword evidence="3" id="KW-0808">Transferase</keyword>
<dbReference type="InterPro" id="IPR036542">
    <property type="entry name" value="PTS_IIA_lac/cel_sf"/>
</dbReference>
<dbReference type="Gene3D" id="1.20.58.80">
    <property type="entry name" value="Phosphotransferase system, lactose/cellobiose-type IIA subunit"/>
    <property type="match status" value="1"/>
</dbReference>
<keyword evidence="6" id="KW-0479">Metal-binding</keyword>
<evidence type="ECO:0000313" key="9">
    <source>
        <dbReference type="Proteomes" id="UP001210130"/>
    </source>
</evidence>
<keyword evidence="6" id="KW-0460">Magnesium</keyword>
<evidence type="ECO:0000256" key="1">
    <source>
        <dbReference type="ARBA" id="ARBA00022448"/>
    </source>
</evidence>
<organism evidence="8 9">
    <name type="scientific">Klebsiella electrica</name>
    <dbReference type="NCBI Taxonomy" id="1259973"/>
    <lineage>
        <taxon>Bacteria</taxon>
        <taxon>Pseudomonadati</taxon>
        <taxon>Pseudomonadota</taxon>
        <taxon>Gammaproteobacteria</taxon>
        <taxon>Enterobacterales</taxon>
        <taxon>Enterobacteriaceae</taxon>
        <taxon>Klebsiella/Raoultella group</taxon>
        <taxon>Klebsiella</taxon>
    </lineage>
</organism>
<evidence type="ECO:0000256" key="4">
    <source>
        <dbReference type="ARBA" id="ARBA00022683"/>
    </source>
</evidence>
<evidence type="ECO:0000256" key="5">
    <source>
        <dbReference type="PIRSR" id="PIRSR000699-1"/>
    </source>
</evidence>
<gene>
    <name evidence="8" type="ORF">OR613_13140</name>
</gene>
<evidence type="ECO:0000256" key="7">
    <source>
        <dbReference type="PROSITE-ProRule" id="PRU00418"/>
    </source>
</evidence>
<dbReference type="PANTHER" id="PTHR34382">
    <property type="entry name" value="PTS SYSTEM N,N'-DIACETYLCHITOBIOSE-SPECIFIC EIIA COMPONENT"/>
    <property type="match status" value="1"/>
</dbReference>
<dbReference type="RefSeq" id="WP_142255891.1">
    <property type="nucleotide sequence ID" value="NZ_CP112887.1"/>
</dbReference>
<dbReference type="PIRSF" id="PIRSF000699">
    <property type="entry name" value="PTS_IILac_III"/>
    <property type="match status" value="1"/>
</dbReference>
<dbReference type="EMBL" id="CP112887">
    <property type="protein sequence ID" value="WBW63755.1"/>
    <property type="molecule type" value="Genomic_DNA"/>
</dbReference>
<dbReference type="GO" id="GO:0009401">
    <property type="term" value="P:phosphoenolpyruvate-dependent sugar phosphotransferase system"/>
    <property type="evidence" value="ECO:0007669"/>
    <property type="project" value="UniProtKB-KW"/>
</dbReference>
<dbReference type="AlphaFoldDB" id="A0AAJ5UHD9"/>
<dbReference type="GO" id="GO:0046872">
    <property type="term" value="F:metal ion binding"/>
    <property type="evidence" value="ECO:0007669"/>
    <property type="project" value="UniProtKB-KW"/>
</dbReference>
<feature type="active site" description="Tele-phosphohistidine intermediate" evidence="5">
    <location>
        <position position="76"/>
    </location>
</feature>
<dbReference type="InterPro" id="IPR003188">
    <property type="entry name" value="PTS_IIA_lac/cel"/>
</dbReference>
<dbReference type="CDD" id="cd00215">
    <property type="entry name" value="PTS_IIA_lac"/>
    <property type="match status" value="1"/>
</dbReference>
<feature type="modified residue" description="Phosphohistidine; by HPr" evidence="7">
    <location>
        <position position="76"/>
    </location>
</feature>
<keyword evidence="4" id="KW-0598">Phosphotransferase system</keyword>
<proteinExistence type="predicted"/>
<name>A0AAJ5UHD9_9ENTR</name>
<protein>
    <submittedName>
        <fullName evidence="8">PTS lactose/cellobiose transporter subunit IIA</fullName>
    </submittedName>
</protein>
<evidence type="ECO:0000256" key="2">
    <source>
        <dbReference type="ARBA" id="ARBA00022597"/>
    </source>
</evidence>
<dbReference type="PROSITE" id="PS51095">
    <property type="entry name" value="PTS_EIIA_TYPE_3"/>
    <property type="match status" value="1"/>
</dbReference>
<keyword evidence="2" id="KW-0762">Sugar transport</keyword>
<dbReference type="PANTHER" id="PTHR34382:SF7">
    <property type="entry name" value="PTS SYSTEM N,N'-DIACETYLCHITOBIOSE-SPECIFIC EIIA COMPONENT"/>
    <property type="match status" value="1"/>
</dbReference>
<sequence>MLDTEEVVMGIIVNAGHSRSLCYEALHHAKAGDFDHATELLAMAAEAGKEAHAIQTKLIEEDEGMGKTTMTLVMVHAQDHLMTSILCREIITELVQIYKNKLN</sequence>
<dbReference type="SUPFAM" id="SSF46973">
    <property type="entry name" value="Enzyme IIa from lactose specific PTS, IIa-lac"/>
    <property type="match status" value="1"/>
</dbReference>